<keyword evidence="9 11" id="KW-0464">Manganese</keyword>
<dbReference type="InterPro" id="IPR000891">
    <property type="entry name" value="PYR_CT"/>
</dbReference>
<dbReference type="GO" id="GO:0003985">
    <property type="term" value="F:acetyl-CoA C-acetyltransferase activity"/>
    <property type="evidence" value="ECO:0007669"/>
    <property type="project" value="UniProtKB-UniRule"/>
</dbReference>
<reference evidence="13 14" key="2">
    <citation type="journal article" date="2010" name="Stand. Genomic Sci.">
        <title>Complete genome sequence of Desulfohalobium retbaense type strain (HR(100)).</title>
        <authorList>
            <person name="Spring S."/>
            <person name="Nolan M."/>
            <person name="Lapidus A."/>
            <person name="Glavina Del Rio T."/>
            <person name="Copeland A."/>
            <person name="Tice H."/>
            <person name="Cheng J.F."/>
            <person name="Lucas S."/>
            <person name="Land M."/>
            <person name="Chen F."/>
            <person name="Bruce D."/>
            <person name="Goodwin L."/>
            <person name="Pitluck S."/>
            <person name="Ivanova N."/>
            <person name="Mavromatis K."/>
            <person name="Mikhailova N."/>
            <person name="Pati A."/>
            <person name="Chen A."/>
            <person name="Palaniappan K."/>
            <person name="Hauser L."/>
            <person name="Chang Y.J."/>
            <person name="Jeffries C.D."/>
            <person name="Munk C."/>
            <person name="Kiss H."/>
            <person name="Chain P."/>
            <person name="Han C."/>
            <person name="Brettin T."/>
            <person name="Detter J.C."/>
            <person name="Schuler E."/>
            <person name="Goker M."/>
            <person name="Rohde M."/>
            <person name="Bristow J."/>
            <person name="Eisen J.A."/>
            <person name="Markowitz V."/>
            <person name="Hugenholtz P."/>
            <person name="Kyrpides N.C."/>
            <person name="Klenk H.P."/>
        </authorList>
    </citation>
    <scope>NUCLEOTIDE SEQUENCE [LARGE SCALE GENOMIC DNA]</scope>
    <source>
        <strain evidence="13 14">DSM 5692</strain>
    </source>
</reference>
<evidence type="ECO:0000256" key="1">
    <source>
        <dbReference type="ARBA" id="ARBA00004689"/>
    </source>
</evidence>
<feature type="region of interest" description="Regulatory domain" evidence="11">
    <location>
        <begin position="392"/>
        <end position="511"/>
    </location>
</feature>
<keyword evidence="8 11" id="KW-0479">Metal-binding</keyword>
<protein>
    <recommendedName>
        <fullName evidence="4 11">2-isopropylmalate synthase</fullName>
        <ecNumber evidence="3 11">2.3.3.13</ecNumber>
    </recommendedName>
    <alternativeName>
        <fullName evidence="11">Alpha-IPM synthase</fullName>
    </alternativeName>
    <alternativeName>
        <fullName evidence="11">Alpha-isopropylmalate synthase</fullName>
    </alternativeName>
</protein>
<feature type="binding site" evidence="11">
    <location>
        <position position="14"/>
    </location>
    <ligand>
        <name>Mn(2+)</name>
        <dbReference type="ChEBI" id="CHEBI:29035"/>
    </ligand>
</feature>
<dbReference type="AlphaFoldDB" id="C8X2U9"/>
<dbReference type="PANTHER" id="PTHR10277:SF9">
    <property type="entry name" value="2-ISOPROPYLMALATE SYNTHASE 1, CHLOROPLASTIC-RELATED"/>
    <property type="match status" value="1"/>
</dbReference>
<dbReference type="GO" id="GO:0003852">
    <property type="term" value="F:2-isopropylmalate synthase activity"/>
    <property type="evidence" value="ECO:0007669"/>
    <property type="project" value="UniProtKB-UniRule"/>
</dbReference>
<dbReference type="PROSITE" id="PS50991">
    <property type="entry name" value="PYR_CT"/>
    <property type="match status" value="1"/>
</dbReference>
<dbReference type="EC" id="2.3.3.13" evidence="3 11"/>
<feature type="binding site" evidence="11">
    <location>
        <position position="205"/>
    </location>
    <ligand>
        <name>Mn(2+)</name>
        <dbReference type="ChEBI" id="CHEBI:29035"/>
    </ligand>
</feature>
<dbReference type="GO" id="GO:0009098">
    <property type="term" value="P:L-leucine biosynthetic process"/>
    <property type="evidence" value="ECO:0007669"/>
    <property type="project" value="UniProtKB-UniRule"/>
</dbReference>
<feature type="binding site" evidence="11">
    <location>
        <position position="239"/>
    </location>
    <ligand>
        <name>Mn(2+)</name>
        <dbReference type="ChEBI" id="CHEBI:29035"/>
    </ligand>
</feature>
<evidence type="ECO:0000256" key="7">
    <source>
        <dbReference type="ARBA" id="ARBA00022679"/>
    </source>
</evidence>
<dbReference type="OrthoDB" id="9803573at2"/>
<dbReference type="Pfam" id="PF22617">
    <property type="entry name" value="HCS_D2"/>
    <property type="match status" value="1"/>
</dbReference>
<dbReference type="Proteomes" id="UP000001052">
    <property type="component" value="Chromosome"/>
</dbReference>
<keyword evidence="14" id="KW-1185">Reference proteome</keyword>
<dbReference type="PROSITE" id="PS00815">
    <property type="entry name" value="AIPM_HOMOCIT_SYNTH_1"/>
    <property type="match status" value="1"/>
</dbReference>
<dbReference type="Gene3D" id="3.30.160.270">
    <property type="match status" value="1"/>
</dbReference>
<organism evidence="13 14">
    <name type="scientific">Desulfohalobium retbaense (strain ATCC 49708 / DSM 5692 / JCM 16813 / HR100)</name>
    <dbReference type="NCBI Taxonomy" id="485915"/>
    <lineage>
        <taxon>Bacteria</taxon>
        <taxon>Pseudomonadati</taxon>
        <taxon>Thermodesulfobacteriota</taxon>
        <taxon>Desulfovibrionia</taxon>
        <taxon>Desulfovibrionales</taxon>
        <taxon>Desulfohalobiaceae</taxon>
        <taxon>Desulfohalobium</taxon>
    </lineage>
</organism>
<comment type="cofactor">
    <cofactor evidence="11">
        <name>Mn(2+)</name>
        <dbReference type="ChEBI" id="CHEBI:29035"/>
    </cofactor>
</comment>
<feature type="domain" description="Pyruvate carboxyltransferase" evidence="12">
    <location>
        <begin position="5"/>
        <end position="268"/>
    </location>
</feature>
<dbReference type="UniPathway" id="UPA00048">
    <property type="reaction ID" value="UER00070"/>
</dbReference>
<dbReference type="GO" id="GO:0005737">
    <property type="term" value="C:cytoplasm"/>
    <property type="evidence" value="ECO:0007669"/>
    <property type="project" value="UniProtKB-UniRule"/>
</dbReference>
<dbReference type="STRING" id="485915.Dret_1459"/>
<dbReference type="Pfam" id="PF00682">
    <property type="entry name" value="HMGL-like"/>
    <property type="match status" value="1"/>
</dbReference>
<keyword evidence="7 11" id="KW-0808">Transferase</keyword>
<comment type="similarity">
    <text evidence="2 11">Belongs to the alpha-IPM synthase/homocitrate synthase family. LeuA type 1 subfamily.</text>
</comment>
<dbReference type="HAMAP" id="MF_01025">
    <property type="entry name" value="LeuA_type1"/>
    <property type="match status" value="1"/>
</dbReference>
<reference evidence="14" key="1">
    <citation type="submission" date="2009-09" db="EMBL/GenBank/DDBJ databases">
        <title>The complete chromosome of Desulfohalobium retbaense DSM 5692.</title>
        <authorList>
            <consortium name="US DOE Joint Genome Institute (JGI-PGF)"/>
            <person name="Lucas S."/>
            <person name="Copeland A."/>
            <person name="Lapidus A."/>
            <person name="Glavina del Rio T."/>
            <person name="Dalin E."/>
            <person name="Tice H."/>
            <person name="Bruce D."/>
            <person name="Goodwin L."/>
            <person name="Pitluck S."/>
            <person name="Kyrpides N."/>
            <person name="Mavromatis K."/>
            <person name="Ivanova N."/>
            <person name="Mikhailova N."/>
            <person name="Munk A.C."/>
            <person name="Brettin T."/>
            <person name="Detter J.C."/>
            <person name="Han C."/>
            <person name="Tapia R."/>
            <person name="Larimer F."/>
            <person name="Land M."/>
            <person name="Hauser L."/>
            <person name="Markowitz V."/>
            <person name="Cheng J.-F."/>
            <person name="Hugenholtz P."/>
            <person name="Woyke T."/>
            <person name="Wu D."/>
            <person name="Spring S."/>
            <person name="Klenk H.-P."/>
            <person name="Eisen J.A."/>
        </authorList>
    </citation>
    <scope>NUCLEOTIDE SEQUENCE [LARGE SCALE GENOMIC DNA]</scope>
    <source>
        <strain evidence="14">DSM 5692</strain>
    </source>
</reference>
<dbReference type="PANTHER" id="PTHR10277">
    <property type="entry name" value="HOMOCITRATE SYNTHASE-RELATED"/>
    <property type="match status" value="1"/>
</dbReference>
<sequence length="511" mass="55642">MAEKLIIFDTTLRDGEQSPGATMNHHEKVRLARQLDKLGVDVIEAGFPASSQGDFEAVQAISRAVTNCQVAGLCRSVLSDIDRAWEALQDAPKARIHTFIATSDIHMEHKLGKSRSEVLDMARKAVSHAASYTSNVEFSAEDASRSDWDFLVQVVQVAVDAGATTVNIPDTVGYSQPQEFARLVRYLQDNVPALGNEVVLSVHCHNDLGLAVANTLAAVEAGARQAEVTLSGIGERAGNASVEEVVMNLNVRKDYFQIETGVHTEQLFPSCRLLSLIIGQPIPPYKPVVGPNAFAHESGIHQHGMLKNRQTYEIMTPESVGRAGTDMVLGKHSGKAAIKARLEELGYSLTDEQLVTVVEAIKRLADKKKRLYVEDLEAVVLEEIYRLPDKFKLNYLNTVSGNMALPTAALELTIDGEEHRLADFGVGPIDAVFNTIAKLTKRSPKLVRYSVNAITGGTDAQGEVTVRLEEHGRSAVGRGSDPDVIMASARAYLNALNRLAKKEEEKICATL</sequence>
<comment type="catalytic activity">
    <reaction evidence="11">
        <text>3-methyl-2-oxobutanoate + acetyl-CoA + H2O = (2S)-2-isopropylmalate + CoA + H(+)</text>
        <dbReference type="Rhea" id="RHEA:21524"/>
        <dbReference type="ChEBI" id="CHEBI:1178"/>
        <dbReference type="ChEBI" id="CHEBI:11851"/>
        <dbReference type="ChEBI" id="CHEBI:15377"/>
        <dbReference type="ChEBI" id="CHEBI:15378"/>
        <dbReference type="ChEBI" id="CHEBI:57287"/>
        <dbReference type="ChEBI" id="CHEBI:57288"/>
        <dbReference type="EC" id="2.3.3.13"/>
    </reaction>
</comment>
<dbReference type="NCBIfam" id="TIGR00973">
    <property type="entry name" value="leuA_bact"/>
    <property type="match status" value="1"/>
</dbReference>
<evidence type="ECO:0000256" key="4">
    <source>
        <dbReference type="ARBA" id="ARBA00018198"/>
    </source>
</evidence>
<comment type="function">
    <text evidence="11">Catalyzes the condensation of the acetyl group of acetyl-CoA with 3-methyl-2-oxobutanoate (2-ketoisovalerate) to form 3-carboxy-3-hydroxy-4-methylpentanoate (2-isopropylmalate).</text>
</comment>
<feature type="binding site" evidence="11">
    <location>
        <position position="203"/>
    </location>
    <ligand>
        <name>Mn(2+)</name>
        <dbReference type="ChEBI" id="CHEBI:29035"/>
    </ligand>
</feature>
<dbReference type="HOGENOM" id="CLU_022158_0_1_7"/>
<comment type="subunit">
    <text evidence="11">Homodimer.</text>
</comment>
<evidence type="ECO:0000256" key="3">
    <source>
        <dbReference type="ARBA" id="ARBA00012973"/>
    </source>
</evidence>
<evidence type="ECO:0000256" key="8">
    <source>
        <dbReference type="ARBA" id="ARBA00022723"/>
    </source>
</evidence>
<evidence type="ECO:0000256" key="10">
    <source>
        <dbReference type="ARBA" id="ARBA00023304"/>
    </source>
</evidence>
<keyword evidence="6 11" id="KW-0028">Amino-acid biosynthesis</keyword>
<accession>C8X2U9</accession>
<keyword evidence="5 11" id="KW-0432">Leucine biosynthesis</keyword>
<evidence type="ECO:0000256" key="5">
    <source>
        <dbReference type="ARBA" id="ARBA00022430"/>
    </source>
</evidence>
<dbReference type="eggNOG" id="COG0119">
    <property type="taxonomic scope" value="Bacteria"/>
</dbReference>
<dbReference type="NCBIfam" id="NF002085">
    <property type="entry name" value="PRK00915.1-2"/>
    <property type="match status" value="1"/>
</dbReference>
<dbReference type="Gene3D" id="1.10.238.260">
    <property type="match status" value="1"/>
</dbReference>
<evidence type="ECO:0000256" key="6">
    <source>
        <dbReference type="ARBA" id="ARBA00022605"/>
    </source>
</evidence>
<dbReference type="Gene3D" id="3.20.20.70">
    <property type="entry name" value="Aldolase class I"/>
    <property type="match status" value="1"/>
</dbReference>
<name>C8X2U9_DESRD</name>
<dbReference type="KEGG" id="drt:Dret_1459"/>
<proteinExistence type="inferred from homology"/>
<gene>
    <name evidence="11" type="primary">leuA</name>
    <name evidence="13" type="ordered locus">Dret_1459</name>
</gene>
<dbReference type="InterPro" id="IPR054691">
    <property type="entry name" value="LeuA/HCS_post-cat"/>
</dbReference>
<dbReference type="InterPro" id="IPR013785">
    <property type="entry name" value="Aldolase_TIM"/>
</dbReference>
<dbReference type="GO" id="GO:0030145">
    <property type="term" value="F:manganese ion binding"/>
    <property type="evidence" value="ECO:0007669"/>
    <property type="project" value="UniProtKB-UniRule"/>
</dbReference>
<evidence type="ECO:0000256" key="9">
    <source>
        <dbReference type="ARBA" id="ARBA00023211"/>
    </source>
</evidence>
<dbReference type="FunFam" id="3.20.20.70:FF:000010">
    <property type="entry name" value="2-isopropylmalate synthase"/>
    <property type="match status" value="1"/>
</dbReference>
<dbReference type="InterPro" id="IPR036230">
    <property type="entry name" value="LeuA_allosteric_dom_sf"/>
</dbReference>
<dbReference type="InterPro" id="IPR005671">
    <property type="entry name" value="LeuA_bact_synth"/>
</dbReference>
<dbReference type="FunFam" id="1.10.238.260:FF:000001">
    <property type="entry name" value="2-isopropylmalate synthase"/>
    <property type="match status" value="1"/>
</dbReference>
<dbReference type="InterPro" id="IPR013709">
    <property type="entry name" value="2-isopropylmalate_synth_dimer"/>
</dbReference>
<dbReference type="CDD" id="cd07940">
    <property type="entry name" value="DRE_TIM_IPMS"/>
    <property type="match status" value="1"/>
</dbReference>
<dbReference type="RefSeq" id="WP_015751893.1">
    <property type="nucleotide sequence ID" value="NC_013223.1"/>
</dbReference>
<evidence type="ECO:0000259" key="12">
    <source>
        <dbReference type="PROSITE" id="PS50991"/>
    </source>
</evidence>
<dbReference type="InterPro" id="IPR002034">
    <property type="entry name" value="AIPM/Hcit_synth_CS"/>
</dbReference>
<evidence type="ECO:0000256" key="2">
    <source>
        <dbReference type="ARBA" id="ARBA00009396"/>
    </source>
</evidence>
<dbReference type="EMBL" id="CP001734">
    <property type="protein sequence ID" value="ACV68746.1"/>
    <property type="molecule type" value="Genomic_DNA"/>
</dbReference>
<evidence type="ECO:0000313" key="14">
    <source>
        <dbReference type="Proteomes" id="UP000001052"/>
    </source>
</evidence>
<dbReference type="FunFam" id="3.30.160.270:FF:000003">
    <property type="entry name" value="2-isopropylmalate synthase"/>
    <property type="match status" value="1"/>
</dbReference>
<comment type="pathway">
    <text evidence="1 11">Amino-acid biosynthesis; L-leucine biosynthesis; L-leucine from 3-methyl-2-oxobutanoate: step 1/4.</text>
</comment>
<dbReference type="Pfam" id="PF08502">
    <property type="entry name" value="LeuA_dimer"/>
    <property type="match status" value="1"/>
</dbReference>
<dbReference type="SMART" id="SM00917">
    <property type="entry name" value="LeuA_dimer"/>
    <property type="match status" value="1"/>
</dbReference>
<dbReference type="InterPro" id="IPR050073">
    <property type="entry name" value="2-IPM_HCS-like"/>
</dbReference>
<dbReference type="NCBIfam" id="NF002086">
    <property type="entry name" value="PRK00915.1-3"/>
    <property type="match status" value="1"/>
</dbReference>
<keyword evidence="10 11" id="KW-0100">Branched-chain amino acid biosynthesis</keyword>
<dbReference type="SUPFAM" id="SSF110921">
    <property type="entry name" value="2-isopropylmalate synthase LeuA, allosteric (dimerisation) domain"/>
    <property type="match status" value="1"/>
</dbReference>
<dbReference type="PROSITE" id="PS00816">
    <property type="entry name" value="AIPM_HOMOCIT_SYNTH_2"/>
    <property type="match status" value="1"/>
</dbReference>
<dbReference type="SUPFAM" id="SSF51569">
    <property type="entry name" value="Aldolase"/>
    <property type="match status" value="1"/>
</dbReference>
<keyword evidence="11" id="KW-0963">Cytoplasm</keyword>
<evidence type="ECO:0000256" key="11">
    <source>
        <dbReference type="HAMAP-Rule" id="MF_01025"/>
    </source>
</evidence>
<evidence type="ECO:0000313" key="13">
    <source>
        <dbReference type="EMBL" id="ACV68746.1"/>
    </source>
</evidence>